<protein>
    <submittedName>
        <fullName evidence="1">Uncharacterized protein</fullName>
    </submittedName>
</protein>
<proteinExistence type="predicted"/>
<name>A0A413H3T0_9BACE</name>
<dbReference type="Proteomes" id="UP000286075">
    <property type="component" value="Unassembled WGS sequence"/>
</dbReference>
<organism evidence="1 2">
    <name type="scientific">Bacteroides stercorirosoris</name>
    <dbReference type="NCBI Taxonomy" id="871324"/>
    <lineage>
        <taxon>Bacteria</taxon>
        <taxon>Pseudomonadati</taxon>
        <taxon>Bacteroidota</taxon>
        <taxon>Bacteroidia</taxon>
        <taxon>Bacteroidales</taxon>
        <taxon>Bacteroidaceae</taxon>
        <taxon>Bacteroides</taxon>
    </lineage>
</organism>
<evidence type="ECO:0000313" key="2">
    <source>
        <dbReference type="Proteomes" id="UP000286075"/>
    </source>
</evidence>
<evidence type="ECO:0000313" key="1">
    <source>
        <dbReference type="EMBL" id="RGX78197.1"/>
    </source>
</evidence>
<reference evidence="1 2" key="1">
    <citation type="submission" date="2018-08" db="EMBL/GenBank/DDBJ databases">
        <title>A genome reference for cultivated species of the human gut microbiota.</title>
        <authorList>
            <person name="Zou Y."/>
            <person name="Xue W."/>
            <person name="Luo G."/>
        </authorList>
    </citation>
    <scope>NUCLEOTIDE SEQUENCE [LARGE SCALE GENOMIC DNA]</scope>
    <source>
        <strain evidence="1 2">OF03-9BH</strain>
    </source>
</reference>
<gene>
    <name evidence="1" type="ORF">DXA68_12460</name>
</gene>
<accession>A0A413H3T0</accession>
<sequence>MNEIICLLSDTDNLREWAMPVECFSLCNLIQQIEKQEIFDEAFFLSRLESSLLTFYGYLQMNKKLVSLSTELEEILYSDFSSINICELKEILNNVMEKYSMIISESIIVKMLR</sequence>
<comment type="caution">
    <text evidence="1">The sequence shown here is derived from an EMBL/GenBank/DDBJ whole genome shotgun (WGS) entry which is preliminary data.</text>
</comment>
<dbReference type="AlphaFoldDB" id="A0A413H3T0"/>
<dbReference type="EMBL" id="QSCF01000018">
    <property type="protein sequence ID" value="RGX78197.1"/>
    <property type="molecule type" value="Genomic_DNA"/>
</dbReference>